<gene>
    <name evidence="1" type="ORF">BV25DRAFT_997906</name>
</gene>
<keyword evidence="2" id="KW-1185">Reference proteome</keyword>
<proteinExistence type="predicted"/>
<evidence type="ECO:0000313" key="2">
    <source>
        <dbReference type="Proteomes" id="UP000814140"/>
    </source>
</evidence>
<dbReference type="EMBL" id="MU277222">
    <property type="protein sequence ID" value="KAI0059932.1"/>
    <property type="molecule type" value="Genomic_DNA"/>
</dbReference>
<accession>A0ACB8SUQ7</accession>
<sequence>MQVRLVAPNVSTVVFPLSLHPLPSNVGIPQNWDAQLQRLASEDLDVPRSVYALDKSAWLTAILEDVTFDMESMTVSVAFSDGHVEEWPLMNRGCVKMLDGILADIQRLADQPRKEKTQEGPVSPPSTPTSPTSKKPVKHKKSRSFLARMASLMSSNAQSPAPPTPVEEVQPPPVQEPEVDYVRLPKPLREAIRLRARSALLDAYRRFIVSELNARLPAAGYSVWIAESMLRRALEHMDYLVKQAGGVPPDPRQIPSSIQDNRIFHSAQASYTPSPFFDEEEGDWRSLTDTISTDTDGSSLHTPLNTPVCTQVFRGDDSRPRSVAVPGYTLQDLETYAFLGRQALELKQSLVRVEVAYRNTVMEDRQCLAVLEIRSKRRAWSNRQFKGGASVADVGFATPTRPSPLGRHEPFTRDTLSSASFLLTRTVEYDVACLFPVTEEREEEDTEAGLFFSATLAEESVNIPLERPQIRVRTHSMHRLQGLDLDPMFSPDPPVLIVPPTSASTSLPVRKQHPGLDIDPLLSPDPPVLIVPPAPLPVHKHHGPTFVAPLPKPSPLFDHDVGVDAMTEFTLAMDVPYSVQEFGGKGTYEHDDWLPGVVVDCR</sequence>
<protein>
    <submittedName>
        <fullName evidence="1">Uncharacterized protein</fullName>
    </submittedName>
</protein>
<name>A0ACB8SUQ7_9AGAM</name>
<evidence type="ECO:0000313" key="1">
    <source>
        <dbReference type="EMBL" id="KAI0059932.1"/>
    </source>
</evidence>
<organism evidence="1 2">
    <name type="scientific">Artomyces pyxidatus</name>
    <dbReference type="NCBI Taxonomy" id="48021"/>
    <lineage>
        <taxon>Eukaryota</taxon>
        <taxon>Fungi</taxon>
        <taxon>Dikarya</taxon>
        <taxon>Basidiomycota</taxon>
        <taxon>Agaricomycotina</taxon>
        <taxon>Agaricomycetes</taxon>
        <taxon>Russulales</taxon>
        <taxon>Auriscalpiaceae</taxon>
        <taxon>Artomyces</taxon>
    </lineage>
</organism>
<reference evidence="1" key="2">
    <citation type="journal article" date="2022" name="New Phytol.">
        <title>Evolutionary transition to the ectomycorrhizal habit in the genomes of a hyperdiverse lineage of mushroom-forming fungi.</title>
        <authorList>
            <person name="Looney B."/>
            <person name="Miyauchi S."/>
            <person name="Morin E."/>
            <person name="Drula E."/>
            <person name="Courty P.E."/>
            <person name="Kohler A."/>
            <person name="Kuo A."/>
            <person name="LaButti K."/>
            <person name="Pangilinan J."/>
            <person name="Lipzen A."/>
            <person name="Riley R."/>
            <person name="Andreopoulos W."/>
            <person name="He G."/>
            <person name="Johnson J."/>
            <person name="Nolan M."/>
            <person name="Tritt A."/>
            <person name="Barry K.W."/>
            <person name="Grigoriev I.V."/>
            <person name="Nagy L.G."/>
            <person name="Hibbett D."/>
            <person name="Henrissat B."/>
            <person name="Matheny P.B."/>
            <person name="Labbe J."/>
            <person name="Martin F.M."/>
        </authorList>
    </citation>
    <scope>NUCLEOTIDE SEQUENCE</scope>
    <source>
        <strain evidence="1">HHB10654</strain>
    </source>
</reference>
<dbReference type="Proteomes" id="UP000814140">
    <property type="component" value="Unassembled WGS sequence"/>
</dbReference>
<comment type="caution">
    <text evidence="1">The sequence shown here is derived from an EMBL/GenBank/DDBJ whole genome shotgun (WGS) entry which is preliminary data.</text>
</comment>
<reference evidence="1" key="1">
    <citation type="submission" date="2021-03" db="EMBL/GenBank/DDBJ databases">
        <authorList>
            <consortium name="DOE Joint Genome Institute"/>
            <person name="Ahrendt S."/>
            <person name="Looney B.P."/>
            <person name="Miyauchi S."/>
            <person name="Morin E."/>
            <person name="Drula E."/>
            <person name="Courty P.E."/>
            <person name="Chicoki N."/>
            <person name="Fauchery L."/>
            <person name="Kohler A."/>
            <person name="Kuo A."/>
            <person name="Labutti K."/>
            <person name="Pangilinan J."/>
            <person name="Lipzen A."/>
            <person name="Riley R."/>
            <person name="Andreopoulos W."/>
            <person name="He G."/>
            <person name="Johnson J."/>
            <person name="Barry K.W."/>
            <person name="Grigoriev I.V."/>
            <person name="Nagy L."/>
            <person name="Hibbett D."/>
            <person name="Henrissat B."/>
            <person name="Matheny P.B."/>
            <person name="Labbe J."/>
            <person name="Martin F."/>
        </authorList>
    </citation>
    <scope>NUCLEOTIDE SEQUENCE</scope>
    <source>
        <strain evidence="1">HHB10654</strain>
    </source>
</reference>